<name>A0A220T689_9POXV</name>
<sequence>MYNYNIKELFLEGLSIYLDLNDIIEEIKLLNIDISEEIQNVIESLLYCKGSEKVFGNNFDKHDNSSLDVTDTSSK</sequence>
<evidence type="ECO:0000313" key="2">
    <source>
        <dbReference type="Proteomes" id="UP000217428"/>
    </source>
</evidence>
<proteinExistence type="predicted"/>
<dbReference type="EMBL" id="KY747497">
    <property type="protein sequence ID" value="ASK51231.1"/>
    <property type="molecule type" value="Genomic_DNA"/>
</dbReference>
<dbReference type="Proteomes" id="UP000217428">
    <property type="component" value="Segment"/>
</dbReference>
<protein>
    <submittedName>
        <fullName evidence="1">Uncharacterized protein</fullName>
    </submittedName>
</protein>
<keyword evidence="2" id="KW-1185">Reference proteome</keyword>
<accession>A0A220T689</accession>
<gene>
    <name evidence="1" type="ORF">EPTV-WA-030</name>
</gene>
<organism evidence="1 2">
    <name type="scientific">Eptesipox virus</name>
    <dbReference type="NCBI Taxonomy" id="1329402"/>
    <lineage>
        <taxon>Viruses</taxon>
        <taxon>Varidnaviria</taxon>
        <taxon>Bamfordvirae</taxon>
        <taxon>Nucleocytoviricota</taxon>
        <taxon>Pokkesviricetes</taxon>
        <taxon>Chitovirales</taxon>
        <taxon>Poxviridae</taxon>
        <taxon>Chordopoxvirinae</taxon>
        <taxon>Vespertilionpoxvirus</taxon>
        <taxon>Vespertilionpoxvirus eptesipox</taxon>
    </lineage>
</organism>
<reference evidence="1 2" key="1">
    <citation type="journal article" date="2017" name="Virus Genes">
        <title>Characterization of Eptesipoxvirus, a novel poxvirus from a microchiropteran bat.</title>
        <authorList>
            <person name="Tu S.L."/>
            <person name="Nakazawa Y."/>
            <person name="Gao J."/>
            <person name="Wilkins K."/>
            <person name="Gallardo-Romero N."/>
            <person name="Li Y."/>
            <person name="Emerson G.L."/>
            <person name="Carroll D.S."/>
            <person name="Upton C."/>
        </authorList>
    </citation>
    <scope>NUCLEOTIDE SEQUENCE [LARGE SCALE GENOMIC DNA]</scope>
    <source>
        <strain evidence="1 2">Washington</strain>
    </source>
</reference>
<evidence type="ECO:0000313" key="1">
    <source>
        <dbReference type="EMBL" id="ASK51231.1"/>
    </source>
</evidence>